<dbReference type="GO" id="GO:0012505">
    <property type="term" value="C:endomembrane system"/>
    <property type="evidence" value="ECO:0007669"/>
    <property type="project" value="TreeGrafter"/>
</dbReference>
<gene>
    <name evidence="3" type="ORF">AKO1_002232</name>
    <name evidence="4" type="ORF">AKO1_002387</name>
</gene>
<reference evidence="4 5" key="1">
    <citation type="submission" date="2024-03" db="EMBL/GenBank/DDBJ databases">
        <title>The Acrasis kona genome and developmental transcriptomes reveal deep origins of eukaryotic multicellular pathways.</title>
        <authorList>
            <person name="Sheikh S."/>
            <person name="Fu C.-J."/>
            <person name="Brown M.W."/>
            <person name="Baldauf S.L."/>
        </authorList>
    </citation>
    <scope>NUCLEOTIDE SEQUENCE [LARGE SCALE GENOMIC DNA]</scope>
    <source>
        <strain evidence="4 5">ATCC MYA-3509</strain>
    </source>
</reference>
<dbReference type="PANTHER" id="PTHR10281:SF76">
    <property type="entry name" value="CALCUTTA CUP-RELATED"/>
    <property type="match status" value="1"/>
</dbReference>
<evidence type="ECO:0000256" key="1">
    <source>
        <dbReference type="ARBA" id="ARBA00038357"/>
    </source>
</evidence>
<proteinExistence type="inferred from homology"/>
<comment type="caution">
    <text evidence="4">The sequence shown here is derived from an EMBL/GenBank/DDBJ whole genome shotgun (WGS) entry which is preliminary data.</text>
</comment>
<evidence type="ECO:0000313" key="3">
    <source>
        <dbReference type="EMBL" id="KAL0484416.1"/>
    </source>
</evidence>
<dbReference type="InterPro" id="IPR050577">
    <property type="entry name" value="MAPR/NEUFC/NENF-like"/>
</dbReference>
<dbReference type="EMBL" id="JAOPGA020001041">
    <property type="protein sequence ID" value="KAL0484416.1"/>
    <property type="molecule type" value="Genomic_DNA"/>
</dbReference>
<feature type="domain" description="Cytochrome b5 heme-binding" evidence="2">
    <location>
        <begin position="21"/>
        <end position="119"/>
    </location>
</feature>
<dbReference type="InterPro" id="IPR036400">
    <property type="entry name" value="Cyt_B5-like_heme/steroid_sf"/>
</dbReference>
<dbReference type="FunFam" id="3.10.120.10:FF:000003">
    <property type="entry name" value="membrane-associated progesterone receptor component 1"/>
    <property type="match status" value="1"/>
</dbReference>
<accession>A0AAW2ZN68</accession>
<dbReference type="Pfam" id="PF00173">
    <property type="entry name" value="Cyt-b5"/>
    <property type="match status" value="1"/>
</dbReference>
<evidence type="ECO:0000313" key="4">
    <source>
        <dbReference type="EMBL" id="KAL0491291.1"/>
    </source>
</evidence>
<dbReference type="SMART" id="SM01117">
    <property type="entry name" value="Cyt-b5"/>
    <property type="match status" value="1"/>
</dbReference>
<keyword evidence="5" id="KW-1185">Reference proteome</keyword>
<dbReference type="SUPFAM" id="SSF55856">
    <property type="entry name" value="Cytochrome b5-like heme/steroid binding domain"/>
    <property type="match status" value="1"/>
</dbReference>
<evidence type="ECO:0000313" key="5">
    <source>
        <dbReference type="Proteomes" id="UP001431209"/>
    </source>
</evidence>
<dbReference type="Gene3D" id="3.10.120.10">
    <property type="entry name" value="Cytochrome b5-like heme/steroid binding domain"/>
    <property type="match status" value="1"/>
</dbReference>
<dbReference type="EMBL" id="JAOPGA020001780">
    <property type="protein sequence ID" value="KAL0491291.1"/>
    <property type="molecule type" value="Genomic_DNA"/>
</dbReference>
<name>A0AAW2ZN68_9EUKA</name>
<dbReference type="Proteomes" id="UP001431209">
    <property type="component" value="Unassembled WGS sequence"/>
</dbReference>
<comment type="similarity">
    <text evidence="1">Belongs to the cytochrome b5 family. MAPR subfamily.</text>
</comment>
<dbReference type="GO" id="GO:0016020">
    <property type="term" value="C:membrane"/>
    <property type="evidence" value="ECO:0007669"/>
    <property type="project" value="TreeGrafter"/>
</dbReference>
<dbReference type="PANTHER" id="PTHR10281">
    <property type="entry name" value="MEMBRANE-ASSOCIATED PROGESTERONE RECEPTOR COMPONENT-RELATED"/>
    <property type="match status" value="1"/>
</dbReference>
<evidence type="ECO:0000259" key="2">
    <source>
        <dbReference type="SMART" id="SM01117"/>
    </source>
</evidence>
<dbReference type="InterPro" id="IPR001199">
    <property type="entry name" value="Cyt_B5-like_heme/steroid-bd"/>
</dbReference>
<protein>
    <submittedName>
        <fullName evidence="4">Steroid-binding protein</fullName>
    </submittedName>
</protein>
<sequence length="120" mass="13358">MMSSNPDQPNYTDSPIPDKEFTIEDLEKFNGSSDDVPVYLGVNGLVFDVSSKREMYAQGSGYSIFAGKEATRGLAKSSLEAEDLKPYGSTEGLTEKENATLTKWQNFYRGRYPVVGRIKK</sequence>
<organism evidence="4 5">
    <name type="scientific">Acrasis kona</name>
    <dbReference type="NCBI Taxonomy" id="1008807"/>
    <lineage>
        <taxon>Eukaryota</taxon>
        <taxon>Discoba</taxon>
        <taxon>Heterolobosea</taxon>
        <taxon>Tetramitia</taxon>
        <taxon>Eutetramitia</taxon>
        <taxon>Acrasidae</taxon>
        <taxon>Acrasis</taxon>
    </lineage>
</organism>
<dbReference type="AlphaFoldDB" id="A0AAW2ZN68"/>